<evidence type="ECO:0000256" key="8">
    <source>
        <dbReference type="SAM" id="MobiDB-lite"/>
    </source>
</evidence>
<dbReference type="InterPro" id="IPR019775">
    <property type="entry name" value="WD40_repeat_CS"/>
</dbReference>
<reference evidence="10 11" key="1">
    <citation type="journal article" date="2009" name="Science">
        <title>Green evolution and dynamic adaptations revealed by genomes of the marine picoeukaryotes Micromonas.</title>
        <authorList>
            <person name="Worden A.Z."/>
            <person name="Lee J.H."/>
            <person name="Mock T."/>
            <person name="Rouze P."/>
            <person name="Simmons M.P."/>
            <person name="Aerts A.L."/>
            <person name="Allen A.E."/>
            <person name="Cuvelier M.L."/>
            <person name="Derelle E."/>
            <person name="Everett M.V."/>
            <person name="Foulon E."/>
            <person name="Grimwood J."/>
            <person name="Gundlach H."/>
            <person name="Henrissat B."/>
            <person name="Napoli C."/>
            <person name="McDonald S.M."/>
            <person name="Parker M.S."/>
            <person name="Rombauts S."/>
            <person name="Salamov A."/>
            <person name="Von Dassow P."/>
            <person name="Badger J.H."/>
            <person name="Coutinho P.M."/>
            <person name="Demir E."/>
            <person name="Dubchak I."/>
            <person name="Gentemann C."/>
            <person name="Eikrem W."/>
            <person name="Gready J.E."/>
            <person name="John U."/>
            <person name="Lanier W."/>
            <person name="Lindquist E.A."/>
            <person name="Lucas S."/>
            <person name="Mayer K.F."/>
            <person name="Moreau H."/>
            <person name="Not F."/>
            <person name="Otillar R."/>
            <person name="Panaud O."/>
            <person name="Pangilinan J."/>
            <person name="Paulsen I."/>
            <person name="Piegu B."/>
            <person name="Poliakov A."/>
            <person name="Robbens S."/>
            <person name="Schmutz J."/>
            <person name="Toulza E."/>
            <person name="Wyss T."/>
            <person name="Zelensky A."/>
            <person name="Zhou K."/>
            <person name="Armbrust E.V."/>
            <person name="Bhattacharya D."/>
            <person name="Goodenough U.W."/>
            <person name="Van de Peer Y."/>
            <person name="Grigoriev I.V."/>
        </authorList>
    </citation>
    <scope>NUCLEOTIDE SEQUENCE [LARGE SCALE GENOMIC DNA]</scope>
    <source>
        <strain evidence="11">RCC299 / NOUM17</strain>
    </source>
</reference>
<dbReference type="PROSITE" id="PS50294">
    <property type="entry name" value="WD_REPEATS_REGION"/>
    <property type="match status" value="3"/>
</dbReference>
<comment type="similarity">
    <text evidence="2">Belongs to the WD repeat RBAP46/RBAP48/MSI1 family.</text>
</comment>
<evidence type="ECO:0000256" key="1">
    <source>
        <dbReference type="ARBA" id="ARBA00004123"/>
    </source>
</evidence>
<dbReference type="FunCoup" id="C1E0Y7">
    <property type="interactions" value="1723"/>
</dbReference>
<sequence length="454" mass="49786">MTKPNRREEGGAPIRPAVWRPGVDGMDADEELEYDPSVYDCLHAWQLDWPCLSFDILRDELGDTRERFPHSLFAIAGTQADVATKNHLTMMRLTRLKKTRRVDKAAADMDDDSDASESDSDDEDGGIAPINGPIIQVQKVAHHGAVNRVRACPHRPSLVATWGETGVVQVWDLAPQLTKLSMLTADARDAQAAMNVQPQRSAPRHAFTGHADEGYAMDWSPTVDARLATGDNAGGIHVWEPREGGRWAVDKTAVFKGHESSVEDLQWSPAEAQVFASCGADGYVCVWDARNANAAPALRVKTHECDVNVMSWNRVANCMLATGADDGSLRIWDLRMFSPSDAKHVANFSFHRGPVTSVEWSRFDSAMLATASADHTVCVWDLAVERDAEEEAAAMAAEDNAMAPEDLPPQLMFVHQGLKDPKELHWHHQIPGLCLTTAADGFNAFKAYNVGPGC</sequence>
<dbReference type="eggNOG" id="KOG0302">
    <property type="taxonomic scope" value="Eukaryota"/>
</dbReference>
<dbReference type="OrthoDB" id="2161379at2759"/>
<gene>
    <name evidence="10" type="ORF">MICPUN_80233</name>
</gene>
<dbReference type="AlphaFoldDB" id="C1E0Y7"/>
<evidence type="ECO:0000256" key="7">
    <source>
        <dbReference type="PROSITE-ProRule" id="PRU00221"/>
    </source>
</evidence>
<dbReference type="RefSeq" id="XP_002500380.1">
    <property type="nucleotide sequence ID" value="XM_002500334.1"/>
</dbReference>
<dbReference type="SMART" id="SM00320">
    <property type="entry name" value="WD40"/>
    <property type="match status" value="5"/>
</dbReference>
<feature type="domain" description="Histone-binding protein RBBP4-like N-terminal" evidence="9">
    <location>
        <begin position="29"/>
        <end position="96"/>
    </location>
</feature>
<dbReference type="PANTHER" id="PTHR45903">
    <property type="entry name" value="GLUTAMATE-RICH WD REPEAT-CONTAINING PROTEIN 1"/>
    <property type="match status" value="1"/>
</dbReference>
<protein>
    <recommendedName>
        <fullName evidence="6">Glutamate-rich WD repeat-containing protein 1</fullName>
    </recommendedName>
</protein>
<dbReference type="GO" id="GO:0042254">
    <property type="term" value="P:ribosome biogenesis"/>
    <property type="evidence" value="ECO:0007669"/>
    <property type="project" value="TreeGrafter"/>
</dbReference>
<dbReference type="InterPro" id="IPR051972">
    <property type="entry name" value="Glutamate-rich_WD_repeat"/>
</dbReference>
<organism evidence="10 11">
    <name type="scientific">Micromonas commoda (strain RCC299 / NOUM17 / CCMP2709)</name>
    <name type="common">Picoplanktonic green alga</name>
    <dbReference type="NCBI Taxonomy" id="296587"/>
    <lineage>
        <taxon>Eukaryota</taxon>
        <taxon>Viridiplantae</taxon>
        <taxon>Chlorophyta</taxon>
        <taxon>Mamiellophyceae</taxon>
        <taxon>Mamiellales</taxon>
        <taxon>Mamiellaceae</taxon>
        <taxon>Micromonas</taxon>
    </lineage>
</organism>
<keyword evidence="3 7" id="KW-0853">WD repeat</keyword>
<dbReference type="Pfam" id="PF00400">
    <property type="entry name" value="WD40"/>
    <property type="match status" value="3"/>
</dbReference>
<dbReference type="EMBL" id="CP001324">
    <property type="protein sequence ID" value="ACO61638.1"/>
    <property type="molecule type" value="Genomic_DNA"/>
</dbReference>
<accession>C1E0Y7</accession>
<keyword evidence="11" id="KW-1185">Reference proteome</keyword>
<dbReference type="GO" id="GO:0005730">
    <property type="term" value="C:nucleolus"/>
    <property type="evidence" value="ECO:0007669"/>
    <property type="project" value="TreeGrafter"/>
</dbReference>
<evidence type="ECO:0000259" key="9">
    <source>
        <dbReference type="Pfam" id="PF12265"/>
    </source>
</evidence>
<evidence type="ECO:0000256" key="4">
    <source>
        <dbReference type="ARBA" id="ARBA00022737"/>
    </source>
</evidence>
<keyword evidence="5" id="KW-0539">Nucleus</keyword>
<feature type="repeat" description="WD" evidence="7">
    <location>
        <begin position="255"/>
        <end position="297"/>
    </location>
</feature>
<dbReference type="InterPro" id="IPR015943">
    <property type="entry name" value="WD40/YVTN_repeat-like_dom_sf"/>
</dbReference>
<evidence type="ECO:0000256" key="3">
    <source>
        <dbReference type="ARBA" id="ARBA00022574"/>
    </source>
</evidence>
<dbReference type="InterPro" id="IPR036322">
    <property type="entry name" value="WD40_repeat_dom_sf"/>
</dbReference>
<evidence type="ECO:0000256" key="6">
    <source>
        <dbReference type="ARBA" id="ARBA00040876"/>
    </source>
</evidence>
<dbReference type="KEGG" id="mis:MICPUN_80233"/>
<evidence type="ECO:0000313" key="10">
    <source>
        <dbReference type="EMBL" id="ACO61638.1"/>
    </source>
</evidence>
<evidence type="ECO:0000313" key="11">
    <source>
        <dbReference type="Proteomes" id="UP000002009"/>
    </source>
</evidence>
<dbReference type="GeneID" id="8242016"/>
<keyword evidence="4" id="KW-0677">Repeat</keyword>
<dbReference type="Pfam" id="PF12265">
    <property type="entry name" value="CAF1C_H4-bd"/>
    <property type="match status" value="1"/>
</dbReference>
<dbReference type="SUPFAM" id="SSF50978">
    <property type="entry name" value="WD40 repeat-like"/>
    <property type="match status" value="1"/>
</dbReference>
<dbReference type="PROSITE" id="PS00678">
    <property type="entry name" value="WD_REPEATS_1"/>
    <property type="match status" value="2"/>
</dbReference>
<feature type="compositionally biased region" description="Acidic residues" evidence="8">
    <location>
        <begin position="108"/>
        <end position="125"/>
    </location>
</feature>
<comment type="subcellular location">
    <subcellularLocation>
        <location evidence="1">Nucleus</location>
    </subcellularLocation>
</comment>
<dbReference type="InterPro" id="IPR022052">
    <property type="entry name" value="Histone-bd_RBBP4-like_N"/>
</dbReference>
<feature type="repeat" description="WD" evidence="7">
    <location>
        <begin position="300"/>
        <end position="335"/>
    </location>
</feature>
<dbReference type="InParanoid" id="C1E0Y7"/>
<evidence type="ECO:0000256" key="2">
    <source>
        <dbReference type="ARBA" id="ARBA00009341"/>
    </source>
</evidence>
<dbReference type="PRINTS" id="PR00320">
    <property type="entry name" value="GPROTEINBRPT"/>
</dbReference>
<dbReference type="PANTHER" id="PTHR45903:SF1">
    <property type="entry name" value="GLUTAMATE-RICH WD REPEAT-CONTAINING PROTEIN 1"/>
    <property type="match status" value="1"/>
</dbReference>
<dbReference type="Proteomes" id="UP000002009">
    <property type="component" value="Chromosome 3"/>
</dbReference>
<dbReference type="InterPro" id="IPR020472">
    <property type="entry name" value="WD40_PAC1"/>
</dbReference>
<proteinExistence type="inferred from homology"/>
<dbReference type="OMA" id="RHWKPNA"/>
<dbReference type="Gene3D" id="2.130.10.10">
    <property type="entry name" value="YVTN repeat-like/Quinoprotein amine dehydrogenase"/>
    <property type="match status" value="1"/>
</dbReference>
<feature type="repeat" description="WD" evidence="7">
    <location>
        <begin position="348"/>
        <end position="390"/>
    </location>
</feature>
<name>C1E0Y7_MICCC</name>
<dbReference type="STRING" id="296587.C1E0Y7"/>
<dbReference type="InterPro" id="IPR001680">
    <property type="entry name" value="WD40_rpt"/>
</dbReference>
<feature type="region of interest" description="Disordered" evidence="8">
    <location>
        <begin position="101"/>
        <end position="130"/>
    </location>
</feature>
<evidence type="ECO:0000256" key="5">
    <source>
        <dbReference type="ARBA" id="ARBA00023242"/>
    </source>
</evidence>
<dbReference type="PROSITE" id="PS50082">
    <property type="entry name" value="WD_REPEATS_2"/>
    <property type="match status" value="3"/>
</dbReference>